<dbReference type="PANTHER" id="PTHR11702:SF44">
    <property type="entry name" value="GTP-BINDING PROTEIN OBGC, CHLOROPLASTIC"/>
    <property type="match status" value="1"/>
</dbReference>
<dbReference type="EMBL" id="JBAMMX010000012">
    <property type="protein sequence ID" value="KAK6930127.1"/>
    <property type="molecule type" value="Genomic_DNA"/>
</dbReference>
<accession>A0AAN8VIN3</accession>
<organism evidence="5 6">
    <name type="scientific">Dillenia turbinata</name>
    <dbReference type="NCBI Taxonomy" id="194707"/>
    <lineage>
        <taxon>Eukaryota</taxon>
        <taxon>Viridiplantae</taxon>
        <taxon>Streptophyta</taxon>
        <taxon>Embryophyta</taxon>
        <taxon>Tracheophyta</taxon>
        <taxon>Spermatophyta</taxon>
        <taxon>Magnoliopsida</taxon>
        <taxon>eudicotyledons</taxon>
        <taxon>Gunneridae</taxon>
        <taxon>Pentapetalae</taxon>
        <taxon>Dilleniales</taxon>
        <taxon>Dilleniaceae</taxon>
        <taxon>Dillenia</taxon>
    </lineage>
</organism>
<evidence type="ECO:0000259" key="4">
    <source>
        <dbReference type="Pfam" id="PF09269"/>
    </source>
</evidence>
<evidence type="ECO:0000256" key="2">
    <source>
        <dbReference type="SAM" id="MobiDB-lite"/>
    </source>
</evidence>
<dbReference type="Gene3D" id="3.40.50.300">
    <property type="entry name" value="P-loop containing nucleotide triphosphate hydrolases"/>
    <property type="match status" value="2"/>
</dbReference>
<feature type="region of interest" description="Disordered" evidence="2">
    <location>
        <begin position="1"/>
        <end position="26"/>
    </location>
</feature>
<reference evidence="5 6" key="1">
    <citation type="submission" date="2023-12" db="EMBL/GenBank/DDBJ databases">
        <title>A high-quality genome assembly for Dillenia turbinata (Dilleniales).</title>
        <authorList>
            <person name="Chanderbali A."/>
        </authorList>
    </citation>
    <scope>NUCLEOTIDE SEQUENCE [LARGE SCALE GENOMIC DNA]</scope>
    <source>
        <strain evidence="5">LSX21</strain>
        <tissue evidence="5">Leaf</tissue>
    </source>
</reference>
<sequence length="539" mass="60661">MRSPSSIFLSSSASLPPLLSRPSSKSGFRKLKTRISFEQFQRLQPLPGGEDTSFTRLPPKDDFFSDGISEVVKLSDSSPIIFNEFVETDVKGLSEEEEAEDFEGNLGFGFGKYEVFDEEGEFGDVFEGFEEGEGKKIKGKWRRNGKGYLRSKLGEYDNFEEENGGKLLEYEEGEVSDVLEGFVEGEGEIKGKWERKGKGHLRSRFGEYEVFEEEQNGGKLLEYEEKGEVNDVFEGFEEGEEKENNEVFQWSENLCEGKGRREGSGGISEGEVSITWRTIRKRWRERRAREQMALLLGRGNASFKSSANKVPRIAENGEDGAETLGVTLYFVKWLELELKLVADVGIVGAPNAGKGTFLSVISAAQPAIASYTITTLLPNLHVVSFDFDAGLCILWMGQQSSQNMSFKQFHLELELFSPELAEKPYIVAYNKMDLPDASEKWPLFQRQLQQHGIEPFCMSAVSREGTNQLISAAYQLLQKRTVANKRTEGIQNLKEVFQHVLEACGVYKSLIKLGVKEGDTVIVCELTECCQVRQYNQCS</sequence>
<dbReference type="SUPFAM" id="SSF102741">
    <property type="entry name" value="Obg GTP-binding protein C-terminal domain"/>
    <property type="match status" value="1"/>
</dbReference>
<dbReference type="Pfam" id="PF09269">
    <property type="entry name" value="DUF1967"/>
    <property type="match status" value="1"/>
</dbReference>
<gene>
    <name evidence="5" type="ORF">RJ641_004221</name>
</gene>
<dbReference type="InterPro" id="IPR006073">
    <property type="entry name" value="GTP-bd"/>
</dbReference>
<evidence type="ECO:0000313" key="6">
    <source>
        <dbReference type="Proteomes" id="UP001370490"/>
    </source>
</evidence>
<dbReference type="Proteomes" id="UP001370490">
    <property type="component" value="Unassembled WGS sequence"/>
</dbReference>
<evidence type="ECO:0000313" key="5">
    <source>
        <dbReference type="EMBL" id="KAK6930127.1"/>
    </source>
</evidence>
<dbReference type="AlphaFoldDB" id="A0AAN8VIN3"/>
<dbReference type="InterPro" id="IPR015349">
    <property type="entry name" value="OCT_dom"/>
</dbReference>
<protein>
    <submittedName>
        <fullName evidence="5">GTP-binding protein OBG, C-terminal</fullName>
    </submittedName>
</protein>
<dbReference type="InterPro" id="IPR045086">
    <property type="entry name" value="OBG_GTPase"/>
</dbReference>
<evidence type="ECO:0000259" key="3">
    <source>
        <dbReference type="Pfam" id="PF01926"/>
    </source>
</evidence>
<dbReference type="PRINTS" id="PR00326">
    <property type="entry name" value="GTP1OBG"/>
</dbReference>
<keyword evidence="1" id="KW-0547">Nucleotide-binding</keyword>
<dbReference type="Pfam" id="PF01926">
    <property type="entry name" value="MMR_HSR1"/>
    <property type="match status" value="1"/>
</dbReference>
<feature type="domain" description="G" evidence="3">
    <location>
        <begin position="343"/>
        <end position="384"/>
    </location>
</feature>
<keyword evidence="1" id="KW-0342">GTP-binding</keyword>
<dbReference type="GO" id="GO:0005525">
    <property type="term" value="F:GTP binding"/>
    <property type="evidence" value="ECO:0007669"/>
    <property type="project" value="UniProtKB-KW"/>
</dbReference>
<dbReference type="InterPro" id="IPR027417">
    <property type="entry name" value="P-loop_NTPase"/>
</dbReference>
<proteinExistence type="predicted"/>
<comment type="caution">
    <text evidence="5">The sequence shown here is derived from an EMBL/GenBank/DDBJ whole genome shotgun (WGS) entry which is preliminary data.</text>
</comment>
<dbReference type="GO" id="GO:0005739">
    <property type="term" value="C:mitochondrion"/>
    <property type="evidence" value="ECO:0007669"/>
    <property type="project" value="TreeGrafter"/>
</dbReference>
<feature type="domain" description="OCT" evidence="4">
    <location>
        <begin position="496"/>
        <end position="526"/>
    </location>
</feature>
<keyword evidence="6" id="KW-1185">Reference proteome</keyword>
<dbReference type="GO" id="GO:0003924">
    <property type="term" value="F:GTPase activity"/>
    <property type="evidence" value="ECO:0007669"/>
    <property type="project" value="InterPro"/>
</dbReference>
<dbReference type="InterPro" id="IPR036346">
    <property type="entry name" value="GTP-bd_prot_GTP1/OBG_C_sf"/>
</dbReference>
<dbReference type="PANTHER" id="PTHR11702">
    <property type="entry name" value="DEVELOPMENTALLY REGULATED GTP-BINDING PROTEIN-RELATED"/>
    <property type="match status" value="1"/>
</dbReference>
<dbReference type="SUPFAM" id="SSF52540">
    <property type="entry name" value="P-loop containing nucleoside triphosphate hydrolases"/>
    <property type="match status" value="1"/>
</dbReference>
<evidence type="ECO:0000256" key="1">
    <source>
        <dbReference type="ARBA" id="ARBA00023134"/>
    </source>
</evidence>
<name>A0AAN8VIN3_9MAGN</name>